<name>A0A1D3S9D4_PLABE</name>
<dbReference type="EMBL" id="LT608273">
    <property type="protein sequence ID" value="SCO60161.1"/>
    <property type="molecule type" value="Genomic_DNA"/>
</dbReference>
<protein>
    <submittedName>
        <fullName evidence="2">Uncharacterized protein</fullName>
    </submittedName>
</protein>
<sequence>MDQNGSIIEVRGNNLLVNQIINNENDKNYKIQFFKLKSKSDKLRQYELRSALTLESFSKGYLESESNLLLLSDNSFYTYNTENKEKTPLVYLNDCDPIDFVYLKKDIIFIKKDNNSLYYTNMNGDCSVLLKLIEPPLKLNFCYNNKNVIYLKTNSRLYFLKCAYLKDKSLKLKNTNMSLPSRNKMDTEEYAFHSYKNHLYKIKNEYKQVIHVCSYTNKEVIIYKFVKGVFKNKKKCLAKLYIDKLNGENIKGAFFFKVNTGMATNTDVLKSFNDTNTNIIEENNEINETKNNVIGKMKEGEVDVPNNSDNEKKKENSIKLYLLVFSENGKVLIYFIDYLNQEKFKFGLVHINNANPIIYIALPFKTVSINNVTDMFYNRVIKQKNIIQKKKKLSNNFNKYMEHISNKEKYINSNFFMDTLLMNDNMATIYTIQIHHDFLYDLETNYETNSLSIVDSNNKIIGIKSSMDISDKKNVLNKIINQSKFSCYSDSDSYIDSDITWNNSDKNIDDAYFCSDYSSEDEQIKKGMTDLEKTQENKESKTEENKINTINHEETTNPTNQCEDTKLMEIQKFESIKNEQDGFINNINSEKNDNNNVKQTEDIEYNKDNERECAEIKNDNHIENNQNDISENGINYYVKKTETLSDSTEYNNSREISNLSAQSIESANTFSPLSFLVNENETDEHETNQEVTQIEEENVASYRKGKERNNKNGEDNDEGGEEDEKREERENERKEEKRETGKKENDGKEREREKEESDENESNHSENDDEEENEDDKKEEKKKKKKKGNDEQVNGGIVHSEECTKLKKRKKESDEENETLEKIKKSKKIRNNKAEKDEVDNILPNDKINQNNNIETVNNEYNLLHQSNQIDNYINPGDNNLNNNFIVVSSIIKMNLSLKRYKSLKAIINKNYCNTIYDTIKNLGKKYSIKLLEHILNMLTAECFLIINALPWIKAIYEIYGDTLRRKKHRILVTKLSELTDLNIKCKYMVELVTNKINYIINNLMKNNTDNPDILTYKNGTIMK</sequence>
<feature type="compositionally biased region" description="Acidic residues" evidence="1">
    <location>
        <begin position="715"/>
        <end position="725"/>
    </location>
</feature>
<organism evidence="2 3">
    <name type="scientific">Plasmodium berghei</name>
    <dbReference type="NCBI Taxonomy" id="5821"/>
    <lineage>
        <taxon>Eukaryota</taxon>
        <taxon>Sar</taxon>
        <taxon>Alveolata</taxon>
        <taxon>Apicomplexa</taxon>
        <taxon>Aconoidasida</taxon>
        <taxon>Haemosporida</taxon>
        <taxon>Plasmodiidae</taxon>
        <taxon>Plasmodium</taxon>
        <taxon>Plasmodium (Vinckeia)</taxon>
    </lineage>
</organism>
<proteinExistence type="predicted"/>
<dbReference type="Proteomes" id="UP000219974">
    <property type="component" value="Chromosome 9"/>
</dbReference>
<gene>
    <name evidence="2" type="ORF">PBSP11RLL_000183300</name>
</gene>
<feature type="compositionally biased region" description="Basic and acidic residues" evidence="1">
    <location>
        <begin position="726"/>
        <end position="766"/>
    </location>
</feature>
<dbReference type="AlphaFoldDB" id="A0A1D3S9D4"/>
<evidence type="ECO:0000256" key="1">
    <source>
        <dbReference type="SAM" id="MobiDB-lite"/>
    </source>
</evidence>
<evidence type="ECO:0000313" key="2">
    <source>
        <dbReference type="EMBL" id="SCO60161.1"/>
    </source>
</evidence>
<evidence type="ECO:0000313" key="3">
    <source>
        <dbReference type="Proteomes" id="UP000219974"/>
    </source>
</evidence>
<accession>A0A1D3S9D4</accession>
<dbReference type="VEuPathDB" id="PlasmoDB:PBANKA_0912000"/>
<feature type="region of interest" description="Disordered" evidence="1">
    <location>
        <begin position="681"/>
        <end position="844"/>
    </location>
</feature>
<reference evidence="2 3" key="1">
    <citation type="submission" date="2016-08" db="EMBL/GenBank/DDBJ databases">
        <authorList>
            <consortium name="Pathogen Informatics"/>
        </authorList>
    </citation>
    <scope>NUCLEOTIDE SEQUENCE [LARGE SCALE GENOMIC DNA]</scope>
    <source>
        <strain evidence="2 3">SP11 RLL</strain>
    </source>
</reference>